<keyword evidence="2" id="KW-1185">Reference proteome</keyword>
<name>A0A2A6JI59_9HYPH</name>
<protein>
    <submittedName>
        <fullName evidence="1">Uncharacterized protein</fullName>
    </submittedName>
</protein>
<dbReference type="Proteomes" id="UP000220768">
    <property type="component" value="Unassembled WGS sequence"/>
</dbReference>
<sequence length="60" mass="6316">MSEATICPHCKGIGQKVKRVTYRPNGTVSSIVYDTKAGCDLCRGSGVNAPGERKGDSNDS</sequence>
<organism evidence="1 2">
    <name type="scientific">Rhizobium chutanense</name>
    <dbReference type="NCBI Taxonomy" id="2035448"/>
    <lineage>
        <taxon>Bacteria</taxon>
        <taxon>Pseudomonadati</taxon>
        <taxon>Pseudomonadota</taxon>
        <taxon>Alphaproteobacteria</taxon>
        <taxon>Hyphomicrobiales</taxon>
        <taxon>Rhizobiaceae</taxon>
        <taxon>Rhizobium/Agrobacterium group</taxon>
        <taxon>Rhizobium</taxon>
    </lineage>
</organism>
<comment type="caution">
    <text evidence="1">The sequence shown here is derived from an EMBL/GenBank/DDBJ whole genome shotgun (WGS) entry which is preliminary data.</text>
</comment>
<evidence type="ECO:0000313" key="2">
    <source>
        <dbReference type="Proteomes" id="UP000220768"/>
    </source>
</evidence>
<dbReference type="EMBL" id="NWSV01000002">
    <property type="protein sequence ID" value="PDT05716.1"/>
    <property type="molecule type" value="Genomic_DNA"/>
</dbReference>
<dbReference type="AlphaFoldDB" id="A0A2A6JI59"/>
<reference evidence="1 2" key="1">
    <citation type="submission" date="2017-09" db="EMBL/GenBank/DDBJ databases">
        <title>Comparative genomics of rhizobia isolated from Phaseolus vulgaris in China.</title>
        <authorList>
            <person name="Tong W."/>
        </authorList>
    </citation>
    <scope>NUCLEOTIDE SEQUENCE [LARGE SCALE GENOMIC DNA]</scope>
    <source>
        <strain evidence="1 2">C5</strain>
    </source>
</reference>
<accession>A0A2A6JI59</accession>
<gene>
    <name evidence="1" type="ORF">CO666_03680</name>
</gene>
<dbReference type="RefSeq" id="WP_097610788.1">
    <property type="nucleotide sequence ID" value="NZ_NWSV01000002.1"/>
</dbReference>
<evidence type="ECO:0000313" key="1">
    <source>
        <dbReference type="EMBL" id="PDT05716.1"/>
    </source>
</evidence>
<proteinExistence type="predicted"/>